<protein>
    <submittedName>
        <fullName evidence="1">Uncharacterized protein</fullName>
    </submittedName>
</protein>
<reference evidence="1" key="1">
    <citation type="submission" date="2020-03" db="EMBL/GenBank/DDBJ databases">
        <authorList>
            <person name="Weist P."/>
        </authorList>
    </citation>
    <scope>NUCLEOTIDE SEQUENCE</scope>
</reference>
<dbReference type="EMBL" id="CADEAL010000370">
    <property type="protein sequence ID" value="CAB1419190.1"/>
    <property type="molecule type" value="Genomic_DNA"/>
</dbReference>
<accession>A0A9N7Y5H5</accession>
<dbReference type="Proteomes" id="UP001153269">
    <property type="component" value="Unassembled WGS sequence"/>
</dbReference>
<evidence type="ECO:0000313" key="2">
    <source>
        <dbReference type="Proteomes" id="UP001153269"/>
    </source>
</evidence>
<dbReference type="AlphaFoldDB" id="A0A9N7Y5H5"/>
<organism evidence="1 2">
    <name type="scientific">Pleuronectes platessa</name>
    <name type="common">European plaice</name>
    <dbReference type="NCBI Taxonomy" id="8262"/>
    <lineage>
        <taxon>Eukaryota</taxon>
        <taxon>Metazoa</taxon>
        <taxon>Chordata</taxon>
        <taxon>Craniata</taxon>
        <taxon>Vertebrata</taxon>
        <taxon>Euteleostomi</taxon>
        <taxon>Actinopterygii</taxon>
        <taxon>Neopterygii</taxon>
        <taxon>Teleostei</taxon>
        <taxon>Neoteleostei</taxon>
        <taxon>Acanthomorphata</taxon>
        <taxon>Carangaria</taxon>
        <taxon>Pleuronectiformes</taxon>
        <taxon>Pleuronectoidei</taxon>
        <taxon>Pleuronectidae</taxon>
        <taxon>Pleuronectes</taxon>
    </lineage>
</organism>
<proteinExistence type="predicted"/>
<sequence length="100" mass="10583">MPTGCRASSRVAHSFGTSCAALAFCSRICGSPPGGALAPVAMEIRRDSRRPALVWDAPVDPVEVVGEKRMTTELSSLMVNLSRPVHRDTLTAVSSFTHSG</sequence>
<name>A0A9N7Y5H5_PLEPL</name>
<comment type="caution">
    <text evidence="1">The sequence shown here is derived from an EMBL/GenBank/DDBJ whole genome shotgun (WGS) entry which is preliminary data.</text>
</comment>
<keyword evidence="2" id="KW-1185">Reference proteome</keyword>
<gene>
    <name evidence="1" type="ORF">PLEPLA_LOCUS7018</name>
</gene>
<evidence type="ECO:0000313" key="1">
    <source>
        <dbReference type="EMBL" id="CAB1419190.1"/>
    </source>
</evidence>